<evidence type="ECO:0000259" key="1">
    <source>
        <dbReference type="PROSITE" id="PS50835"/>
    </source>
</evidence>
<dbReference type="Gene3D" id="2.60.40.10">
    <property type="entry name" value="Immunoglobulins"/>
    <property type="match status" value="2"/>
</dbReference>
<gene>
    <name evidence="2" type="ORF">LAZ67_4000194</name>
</gene>
<dbReference type="InterPro" id="IPR036179">
    <property type="entry name" value="Ig-like_dom_sf"/>
</dbReference>
<feature type="domain" description="Ig-like" evidence="1">
    <location>
        <begin position="28"/>
        <end position="122"/>
    </location>
</feature>
<name>A0ABY6KEA3_9ARAC</name>
<dbReference type="CDD" id="cd00096">
    <property type="entry name" value="Ig"/>
    <property type="match status" value="1"/>
</dbReference>
<dbReference type="InterPro" id="IPR013783">
    <property type="entry name" value="Ig-like_fold"/>
</dbReference>
<dbReference type="PANTHER" id="PTHR23278:SF19">
    <property type="entry name" value="OBSCURIN"/>
    <property type="match status" value="1"/>
</dbReference>
<protein>
    <recommendedName>
        <fullName evidence="1">Ig-like domain-containing protein</fullName>
    </recommendedName>
</protein>
<dbReference type="PANTHER" id="PTHR23278">
    <property type="entry name" value="SIDESTEP PROTEIN"/>
    <property type="match status" value="1"/>
</dbReference>
<dbReference type="SMART" id="SM00409">
    <property type="entry name" value="IG"/>
    <property type="match status" value="2"/>
</dbReference>
<dbReference type="InterPro" id="IPR007110">
    <property type="entry name" value="Ig-like_dom"/>
</dbReference>
<dbReference type="SUPFAM" id="SSF48726">
    <property type="entry name" value="Immunoglobulin"/>
    <property type="match status" value="2"/>
</dbReference>
<dbReference type="Pfam" id="PF13927">
    <property type="entry name" value="Ig_3"/>
    <property type="match status" value="1"/>
</dbReference>
<dbReference type="EMBL" id="CP092866">
    <property type="protein sequence ID" value="UYV66092.1"/>
    <property type="molecule type" value="Genomic_DNA"/>
</dbReference>
<dbReference type="PROSITE" id="PS50835">
    <property type="entry name" value="IG_LIKE"/>
    <property type="match status" value="2"/>
</dbReference>
<evidence type="ECO:0000313" key="2">
    <source>
        <dbReference type="EMBL" id="UYV66092.1"/>
    </source>
</evidence>
<reference evidence="2 3" key="1">
    <citation type="submission" date="2022-01" db="EMBL/GenBank/DDBJ databases">
        <title>A chromosomal length assembly of Cordylochernes scorpioides.</title>
        <authorList>
            <person name="Zeh D."/>
            <person name="Zeh J."/>
        </authorList>
    </citation>
    <scope>NUCLEOTIDE SEQUENCE [LARGE SCALE GENOMIC DNA]</scope>
    <source>
        <strain evidence="2">IN4F17</strain>
        <tissue evidence="2">Whole Body</tissue>
    </source>
</reference>
<sequence>MERRSKDYFIPREVIIKNILRTRLQVPPQVSLAMGASTQHQHLREGDDVNFECNVAANPRVGGVAWTFEGLALGGDPGGGGGGLTVRNRSLHIRDVRRHHRGRYACLARNSEGEGRSEDCVYQLNLSSVMGSTISVDVCVDAPVCRRDVPTVYGVARHETAEVECSVDADPPDVEFRWSFNSSADGGSWDVVVFTSAETRSVASHVPRSMLDYGTLYCYARNAVGSLAEPCVFRIIPTGKPRRHLSSVTPFDLYLNLISSYYDPLTRHLL</sequence>
<evidence type="ECO:0000313" key="3">
    <source>
        <dbReference type="Proteomes" id="UP001235939"/>
    </source>
</evidence>
<dbReference type="SMART" id="SM00408">
    <property type="entry name" value="IGc2"/>
    <property type="match status" value="1"/>
</dbReference>
<dbReference type="InterPro" id="IPR003598">
    <property type="entry name" value="Ig_sub2"/>
</dbReference>
<dbReference type="InterPro" id="IPR003599">
    <property type="entry name" value="Ig_sub"/>
</dbReference>
<organism evidence="2 3">
    <name type="scientific">Cordylochernes scorpioides</name>
    <dbReference type="NCBI Taxonomy" id="51811"/>
    <lineage>
        <taxon>Eukaryota</taxon>
        <taxon>Metazoa</taxon>
        <taxon>Ecdysozoa</taxon>
        <taxon>Arthropoda</taxon>
        <taxon>Chelicerata</taxon>
        <taxon>Arachnida</taxon>
        <taxon>Pseudoscorpiones</taxon>
        <taxon>Cheliferoidea</taxon>
        <taxon>Chernetidae</taxon>
        <taxon>Cordylochernes</taxon>
    </lineage>
</organism>
<proteinExistence type="predicted"/>
<accession>A0ABY6KEA3</accession>
<dbReference type="Proteomes" id="UP001235939">
    <property type="component" value="Chromosome 04"/>
</dbReference>
<keyword evidence="3" id="KW-1185">Reference proteome</keyword>
<feature type="domain" description="Ig-like" evidence="1">
    <location>
        <begin position="143"/>
        <end position="222"/>
    </location>
</feature>